<dbReference type="Gene3D" id="2.130.10.10">
    <property type="entry name" value="YVTN repeat-like/Quinoprotein amine dehydrogenase"/>
    <property type="match status" value="2"/>
</dbReference>
<dbReference type="PANTHER" id="PTHR47197:SF3">
    <property type="entry name" value="DIHYDRO-HEME D1 DEHYDROGENASE"/>
    <property type="match status" value="1"/>
</dbReference>
<sequence length="339" mass="36296">MRNGDVLAVVSQSGPTVNFFDAVTHELLDVLEVPAEPHELCFDPDHRILYCTNAYHSGYYHANSGRARELVVIDPDQRRIIDSIDLSPEHGPHGLALDRGRQRLYISVEATDELPGGVVVLDTGSRERVGRIDTMAPGPHWFDITPDGRRGFATNKEAPYVSVVDLETDTFLARVEVPGSEGLAITPDGKHVCVATPYGDFAGDTAEPGIRIIDTATNAVIRTLPLEHQVFPVHVTSTGLLLVGEVVMSPGADSTLGVQESGRLSVFAPETYELLGTVEVGKFPLTTSSSPDGSRAYVSAAVSSTVAVVDLENLELVGELPVARKGEPGAHGLAYVPSR</sequence>
<dbReference type="EMBL" id="BAAAUX010000020">
    <property type="protein sequence ID" value="GAA2808293.1"/>
    <property type="molecule type" value="Genomic_DNA"/>
</dbReference>
<gene>
    <name evidence="1" type="ORF">GCM10010470_49420</name>
</gene>
<protein>
    <submittedName>
        <fullName evidence="1">YncE family protein</fullName>
    </submittedName>
</protein>
<dbReference type="PANTHER" id="PTHR47197">
    <property type="entry name" value="PROTEIN NIRF"/>
    <property type="match status" value="1"/>
</dbReference>
<dbReference type="SUPFAM" id="SSF50974">
    <property type="entry name" value="Nitrous oxide reductase, N-terminal domain"/>
    <property type="match status" value="1"/>
</dbReference>
<dbReference type="InterPro" id="IPR015943">
    <property type="entry name" value="WD40/YVTN_repeat-like_dom_sf"/>
</dbReference>
<name>A0ABN3VJ71_9PSEU</name>
<keyword evidence="2" id="KW-1185">Reference proteome</keyword>
<comment type="caution">
    <text evidence="1">The sequence shown here is derived from an EMBL/GenBank/DDBJ whole genome shotgun (WGS) entry which is preliminary data.</text>
</comment>
<evidence type="ECO:0000313" key="1">
    <source>
        <dbReference type="EMBL" id="GAA2808293.1"/>
    </source>
</evidence>
<organism evidence="1 2">
    <name type="scientific">Saccharopolyspora taberi</name>
    <dbReference type="NCBI Taxonomy" id="60895"/>
    <lineage>
        <taxon>Bacteria</taxon>
        <taxon>Bacillati</taxon>
        <taxon>Actinomycetota</taxon>
        <taxon>Actinomycetes</taxon>
        <taxon>Pseudonocardiales</taxon>
        <taxon>Pseudonocardiaceae</taxon>
        <taxon>Saccharopolyspora</taxon>
    </lineage>
</organism>
<proteinExistence type="predicted"/>
<accession>A0ABN3VJ71</accession>
<reference evidence="1 2" key="1">
    <citation type="journal article" date="2019" name="Int. J. Syst. Evol. Microbiol.">
        <title>The Global Catalogue of Microorganisms (GCM) 10K type strain sequencing project: providing services to taxonomists for standard genome sequencing and annotation.</title>
        <authorList>
            <consortium name="The Broad Institute Genomics Platform"/>
            <consortium name="The Broad Institute Genome Sequencing Center for Infectious Disease"/>
            <person name="Wu L."/>
            <person name="Ma J."/>
        </authorList>
    </citation>
    <scope>NUCLEOTIDE SEQUENCE [LARGE SCALE GENOMIC DNA]</scope>
    <source>
        <strain evidence="1 2">JCM 9383</strain>
    </source>
</reference>
<dbReference type="Proteomes" id="UP001500979">
    <property type="component" value="Unassembled WGS sequence"/>
</dbReference>
<dbReference type="InterPro" id="IPR051200">
    <property type="entry name" value="Host-pathogen_enzymatic-act"/>
</dbReference>
<dbReference type="RefSeq" id="WP_344683564.1">
    <property type="nucleotide sequence ID" value="NZ_BAAAUX010000020.1"/>
</dbReference>
<dbReference type="InterPro" id="IPR011045">
    <property type="entry name" value="N2O_reductase_N"/>
</dbReference>
<evidence type="ECO:0000313" key="2">
    <source>
        <dbReference type="Proteomes" id="UP001500979"/>
    </source>
</evidence>